<feature type="non-terminal residue" evidence="2">
    <location>
        <position position="52"/>
    </location>
</feature>
<dbReference type="Pfam" id="PF16114">
    <property type="entry name" value="Citrate_bind"/>
    <property type="match status" value="1"/>
</dbReference>
<dbReference type="InterPro" id="IPR032263">
    <property type="entry name" value="Citrate-bd"/>
</dbReference>
<gene>
    <name evidence="2" type="ORF">WUBG_07400</name>
</gene>
<dbReference type="AlphaFoldDB" id="J9B3W9"/>
<name>J9B3W9_WUCBA</name>
<accession>J9B3W9</accession>
<evidence type="ECO:0000313" key="2">
    <source>
        <dbReference type="EMBL" id="EJW81690.1"/>
    </source>
</evidence>
<evidence type="ECO:0000313" key="3">
    <source>
        <dbReference type="Proteomes" id="UP000004810"/>
    </source>
</evidence>
<dbReference type="Proteomes" id="UP000004810">
    <property type="component" value="Unassembled WGS sequence"/>
</dbReference>
<evidence type="ECO:0000259" key="1">
    <source>
        <dbReference type="Pfam" id="PF16114"/>
    </source>
</evidence>
<dbReference type="EMBL" id="ADBV01003444">
    <property type="protein sequence ID" value="EJW81690.1"/>
    <property type="molecule type" value="Genomic_DNA"/>
</dbReference>
<sequence>MLIFLGSRLNLPIHVYGPETHMTSIVAAALGLCRAPDSPLAVQTTGQFLLPD</sequence>
<reference evidence="3" key="1">
    <citation type="submission" date="2012-08" db="EMBL/GenBank/DDBJ databases">
        <title>The Genome Sequence of Wuchereria bancrofti.</title>
        <authorList>
            <person name="Nutman T.B."/>
            <person name="Fink D.L."/>
            <person name="Russ C."/>
            <person name="Young S."/>
            <person name="Zeng Q."/>
            <person name="Koehrsen M."/>
            <person name="Alvarado L."/>
            <person name="Berlin A."/>
            <person name="Chapman S.B."/>
            <person name="Chen Z."/>
            <person name="Freedman E."/>
            <person name="Gellesch M."/>
            <person name="Goldberg J."/>
            <person name="Griggs A."/>
            <person name="Gujja S."/>
            <person name="Heilman E.R."/>
            <person name="Heiman D."/>
            <person name="Hepburn T."/>
            <person name="Howarth C."/>
            <person name="Jen D."/>
            <person name="Larson L."/>
            <person name="Lewis B."/>
            <person name="Mehta T."/>
            <person name="Park D."/>
            <person name="Pearson M."/>
            <person name="Roberts A."/>
            <person name="Saif S."/>
            <person name="Shea T."/>
            <person name="Shenoy N."/>
            <person name="Sisk P."/>
            <person name="Stolte C."/>
            <person name="Sykes S."/>
            <person name="Walk T."/>
            <person name="White J."/>
            <person name="Yandava C."/>
            <person name="Haas B."/>
            <person name="Henn M.R."/>
            <person name="Nusbaum C."/>
            <person name="Birren B."/>
        </authorList>
    </citation>
    <scope>NUCLEOTIDE SEQUENCE [LARGE SCALE GENOMIC DNA]</scope>
    <source>
        <strain evidence="3">NA</strain>
    </source>
</reference>
<feature type="domain" description="ATP-citrate synthase citrate-binding" evidence="1">
    <location>
        <begin position="5"/>
        <end position="31"/>
    </location>
</feature>
<protein>
    <recommendedName>
        <fullName evidence="1">ATP-citrate synthase citrate-binding domain-containing protein</fullName>
    </recommendedName>
</protein>
<organism evidence="2 3">
    <name type="scientific">Wuchereria bancrofti</name>
    <dbReference type="NCBI Taxonomy" id="6293"/>
    <lineage>
        <taxon>Eukaryota</taxon>
        <taxon>Metazoa</taxon>
        <taxon>Ecdysozoa</taxon>
        <taxon>Nematoda</taxon>
        <taxon>Chromadorea</taxon>
        <taxon>Rhabditida</taxon>
        <taxon>Spirurina</taxon>
        <taxon>Spiruromorpha</taxon>
        <taxon>Filarioidea</taxon>
        <taxon>Onchocercidae</taxon>
        <taxon>Wuchereria</taxon>
    </lineage>
</organism>
<proteinExistence type="predicted"/>
<comment type="caution">
    <text evidence="2">The sequence shown here is derived from an EMBL/GenBank/DDBJ whole genome shotgun (WGS) entry which is preliminary data.</text>
</comment>